<sequence>MMESEDSGPEAASDKAAANFQDYRRALLRLLSDASDTGIKPKDSRQTIQLNNGYQMMTERSTKAIAVRVSGLRELYGENEPDPKNDPGNRL</sequence>
<protein>
    <submittedName>
        <fullName evidence="1">Uncharacterized protein</fullName>
    </submittedName>
</protein>
<dbReference type="EMBL" id="ATAM02000007">
    <property type="protein sequence ID" value="KAL0247061.1"/>
    <property type="molecule type" value="Genomic_DNA"/>
</dbReference>
<comment type="caution">
    <text evidence="1">The sequence shown here is derived from an EMBL/GenBank/DDBJ whole genome shotgun (WGS) entry which is preliminary data.</text>
</comment>
<dbReference type="GeneID" id="91990951"/>
<gene>
    <name evidence="1" type="ORF">I308_104095</name>
</gene>
<evidence type="ECO:0000313" key="2">
    <source>
        <dbReference type="Proteomes" id="UP000054399"/>
    </source>
</evidence>
<proteinExistence type="predicted"/>
<dbReference type="RefSeq" id="XP_066613022.1">
    <property type="nucleotide sequence ID" value="XM_066758574.1"/>
</dbReference>
<accession>A0ABR3BPD8</accession>
<evidence type="ECO:0000313" key="1">
    <source>
        <dbReference type="EMBL" id="KAL0247061.1"/>
    </source>
</evidence>
<name>A0ABR3BPD8_9TREE</name>
<dbReference type="Proteomes" id="UP000054399">
    <property type="component" value="Unassembled WGS sequence"/>
</dbReference>
<reference evidence="2" key="1">
    <citation type="submission" date="2015-01" db="EMBL/GenBank/DDBJ databases">
        <title>The Genome Sequence of Cryptococcus gattii MMRL2647.</title>
        <authorList>
            <consortium name="The Broad Institute Genomics Platform"/>
            <person name="Cuomo C."/>
            <person name="Litvintseva A."/>
            <person name="Chen Y."/>
            <person name="Heitman J."/>
            <person name="Sun S."/>
            <person name="Springer D."/>
            <person name="Dromer F."/>
            <person name="Young S."/>
            <person name="Zeng Q."/>
            <person name="Gargeya S."/>
            <person name="Abouelleil A."/>
            <person name="Alvarado L."/>
            <person name="Chapman S.B."/>
            <person name="Gainer-Dewar J."/>
            <person name="Goldberg J."/>
            <person name="Griggs A."/>
            <person name="Gujja S."/>
            <person name="Hansen M."/>
            <person name="Howarth C."/>
            <person name="Imamovic A."/>
            <person name="Larimer J."/>
            <person name="Murphy C."/>
            <person name="Naylor J."/>
            <person name="Pearson M."/>
            <person name="Priest M."/>
            <person name="Roberts A."/>
            <person name="Saif S."/>
            <person name="Shea T."/>
            <person name="Sykes S."/>
            <person name="Wortman J."/>
            <person name="Nusbaum C."/>
            <person name="Birren B."/>
        </authorList>
    </citation>
    <scope>NUCLEOTIDE SEQUENCE [LARGE SCALE GENOMIC DNA]</scope>
    <source>
        <strain evidence="2">IND107</strain>
    </source>
</reference>
<reference evidence="1 2" key="2">
    <citation type="submission" date="2024-01" db="EMBL/GenBank/DDBJ databases">
        <title>Comparative genomics of Cryptococcus and Kwoniella reveals pathogenesis evolution and contrasting modes of karyotype evolution via chromosome fusion or intercentromeric recombination.</title>
        <authorList>
            <person name="Coelho M.A."/>
            <person name="David-Palma M."/>
            <person name="Shea T."/>
            <person name="Bowers K."/>
            <person name="Mcginley-Smith S."/>
            <person name="Mohammad A.W."/>
            <person name="Gnirke A."/>
            <person name="Yurkov A.M."/>
            <person name="Nowrousian M."/>
            <person name="Sun S."/>
            <person name="Cuomo C.A."/>
            <person name="Heitman J."/>
        </authorList>
    </citation>
    <scope>NUCLEOTIDE SEQUENCE [LARGE SCALE GENOMIC DNA]</scope>
    <source>
        <strain evidence="1 2">IND107</strain>
    </source>
</reference>
<organism evidence="1 2">
    <name type="scientific">Cryptococcus tetragattii IND107</name>
    <dbReference type="NCBI Taxonomy" id="1296105"/>
    <lineage>
        <taxon>Eukaryota</taxon>
        <taxon>Fungi</taxon>
        <taxon>Dikarya</taxon>
        <taxon>Basidiomycota</taxon>
        <taxon>Agaricomycotina</taxon>
        <taxon>Tremellomycetes</taxon>
        <taxon>Tremellales</taxon>
        <taxon>Cryptococcaceae</taxon>
        <taxon>Cryptococcus</taxon>
        <taxon>Cryptococcus gattii species complex</taxon>
    </lineage>
</organism>
<keyword evidence="2" id="KW-1185">Reference proteome</keyword>